<keyword evidence="4" id="KW-0646">Protease inhibitor</keyword>
<evidence type="ECO:0000259" key="6">
    <source>
        <dbReference type="SMART" id="SM00043"/>
    </source>
</evidence>
<evidence type="ECO:0000256" key="1">
    <source>
        <dbReference type="ARBA" id="ARBA00004496"/>
    </source>
</evidence>
<dbReference type="InterPro" id="IPR046350">
    <property type="entry name" value="Cystatin_sf"/>
</dbReference>
<accession>A0A023FHA1</accession>
<organism evidence="7">
    <name type="scientific">Amblyomma cajennense</name>
    <name type="common">Cayenne tick</name>
    <name type="synonym">Acarus cajennensis</name>
    <dbReference type="NCBI Taxonomy" id="34607"/>
    <lineage>
        <taxon>Eukaryota</taxon>
        <taxon>Metazoa</taxon>
        <taxon>Ecdysozoa</taxon>
        <taxon>Arthropoda</taxon>
        <taxon>Chelicerata</taxon>
        <taxon>Arachnida</taxon>
        <taxon>Acari</taxon>
        <taxon>Parasitiformes</taxon>
        <taxon>Ixodida</taxon>
        <taxon>Ixodoidea</taxon>
        <taxon>Ixodidae</taxon>
        <taxon>Amblyomminae</taxon>
        <taxon>Amblyomma</taxon>
    </lineage>
</organism>
<comment type="subcellular location">
    <subcellularLocation>
        <location evidence="1">Cytoplasm</location>
    </subcellularLocation>
</comment>
<dbReference type="PANTHER" id="PTHR11414:SF21">
    <property type="entry name" value="CYSTATIN 14A, TANDEM DUPLICATE 1-RELATED"/>
    <property type="match status" value="1"/>
</dbReference>
<protein>
    <submittedName>
        <fullName evidence="7">Putative intracellular cystatin</fullName>
    </submittedName>
</protein>
<dbReference type="SUPFAM" id="SSF54403">
    <property type="entry name" value="Cystatin/monellin"/>
    <property type="match status" value="1"/>
</dbReference>
<evidence type="ECO:0000313" key="7">
    <source>
        <dbReference type="EMBL" id="JAC20048.1"/>
    </source>
</evidence>
<dbReference type="PANTHER" id="PTHR11414">
    <property type="entry name" value="CYSTATIN FAMILY MEMBER"/>
    <property type="match status" value="1"/>
</dbReference>
<proteinExistence type="evidence at transcript level"/>
<comment type="similarity">
    <text evidence="2">Belongs to the cystatin family.</text>
</comment>
<dbReference type="AlphaFoldDB" id="A0A023FHA1"/>
<dbReference type="Gene3D" id="3.10.450.10">
    <property type="match status" value="1"/>
</dbReference>
<evidence type="ECO:0000256" key="2">
    <source>
        <dbReference type="ARBA" id="ARBA00009403"/>
    </source>
</evidence>
<dbReference type="InterPro" id="IPR001713">
    <property type="entry name" value="Prot_inh_stefin"/>
</dbReference>
<dbReference type="EMBL" id="GBBK01004434">
    <property type="protein sequence ID" value="JAC20048.1"/>
    <property type="molecule type" value="mRNA"/>
</dbReference>
<dbReference type="PRINTS" id="PR00295">
    <property type="entry name" value="STEFINA"/>
</dbReference>
<dbReference type="GO" id="GO:0005829">
    <property type="term" value="C:cytosol"/>
    <property type="evidence" value="ECO:0007669"/>
    <property type="project" value="TreeGrafter"/>
</dbReference>
<keyword evidence="3" id="KW-0963">Cytoplasm</keyword>
<dbReference type="GO" id="GO:0004869">
    <property type="term" value="F:cysteine-type endopeptidase inhibitor activity"/>
    <property type="evidence" value="ECO:0007669"/>
    <property type="project" value="UniProtKB-KW"/>
</dbReference>
<name>A0A023FHA1_AMBCJ</name>
<dbReference type="Pfam" id="PF00031">
    <property type="entry name" value="Cystatin"/>
    <property type="match status" value="1"/>
</dbReference>
<evidence type="ECO:0000256" key="5">
    <source>
        <dbReference type="ARBA" id="ARBA00022704"/>
    </source>
</evidence>
<dbReference type="SMART" id="SM00043">
    <property type="entry name" value="CY"/>
    <property type="match status" value="1"/>
</dbReference>
<keyword evidence="5" id="KW-0789">Thiol protease inhibitor</keyword>
<dbReference type="InterPro" id="IPR000010">
    <property type="entry name" value="Cystatin_dom"/>
</dbReference>
<sequence length="98" mass="10926">MPLCGGLAEEVKDADATVQEICEKVRSDVEAKLAKTFDEFTPLKYRTQLVNGVNYFIKVHVGGGQHIHVRAHKAFQGEISFSAAQENKALEDPIEHFQ</sequence>
<reference evidence="7" key="1">
    <citation type="submission" date="2014-03" db="EMBL/GenBank/DDBJ databases">
        <title>The sialotranscriptome of Amblyomma triste, Amblyomma parvum and Amblyomma cajennense ticks, uncovered by 454-based RNA-seq.</title>
        <authorList>
            <person name="Garcia G.R."/>
            <person name="Gardinassi L.G."/>
            <person name="Ribeiro J.M."/>
            <person name="Anatriello E."/>
            <person name="Ferreira B.R."/>
            <person name="Moreira H.N."/>
            <person name="Mafra C."/>
            <person name="Olegario M.M."/>
            <person name="Szabo P.J."/>
            <person name="Miranda-Santos I.K."/>
            <person name="Maruyama S.R."/>
        </authorList>
    </citation>
    <scope>NUCLEOTIDE SEQUENCE</scope>
    <source>
        <strain evidence="7">Uberlandia</strain>
        <tissue evidence="7">Salivary glands</tissue>
    </source>
</reference>
<evidence type="ECO:0000256" key="4">
    <source>
        <dbReference type="ARBA" id="ARBA00022690"/>
    </source>
</evidence>
<dbReference type="FunFam" id="3.10.450.10:FF:000001">
    <property type="entry name" value="Cystatin-A"/>
    <property type="match status" value="1"/>
</dbReference>
<dbReference type="CDD" id="cd00042">
    <property type="entry name" value="CY"/>
    <property type="match status" value="1"/>
</dbReference>
<evidence type="ECO:0000256" key="3">
    <source>
        <dbReference type="ARBA" id="ARBA00022490"/>
    </source>
</evidence>
<feature type="domain" description="Cystatin" evidence="6">
    <location>
        <begin position="3"/>
        <end position="97"/>
    </location>
</feature>